<dbReference type="AlphaFoldDB" id="A0A059IX13"/>
<accession>A0A059IX13</accession>
<dbReference type="EMBL" id="AOKY01000950">
    <property type="protein sequence ID" value="KDB19998.1"/>
    <property type="molecule type" value="Genomic_DNA"/>
</dbReference>
<feature type="region of interest" description="Disordered" evidence="1">
    <location>
        <begin position="1"/>
        <end position="44"/>
    </location>
</feature>
<comment type="caution">
    <text evidence="2">The sequence shown here is derived from an EMBL/GenBank/DDBJ whole genome shotgun (WGS) entry which is preliminary data.</text>
</comment>
<protein>
    <submittedName>
        <fullName evidence="2">Uncharacterized protein</fullName>
    </submittedName>
</protein>
<proteinExistence type="predicted"/>
<evidence type="ECO:0000313" key="2">
    <source>
        <dbReference type="EMBL" id="KDB19998.1"/>
    </source>
</evidence>
<sequence length="127" mass="14240">MRCRQIGGRGRESAEKEDSKMGSRVKDKEERRRPGHRPEQQAIHPYIFWAVVIDRIMAATTTTPTRPRHRQHKLHNYTSQNVPIQAGPSEMDHGSCMVDGGQGKQAPSSCLANRSSGRRPPLSSLRG</sequence>
<evidence type="ECO:0000313" key="3">
    <source>
        <dbReference type="Proteomes" id="UP000024533"/>
    </source>
</evidence>
<feature type="region of interest" description="Disordered" evidence="1">
    <location>
        <begin position="61"/>
        <end position="127"/>
    </location>
</feature>
<name>A0A059IX13_TRIIM</name>
<organism evidence="2 3">
    <name type="scientific">Trichophyton interdigitale (strain MR816)</name>
    <dbReference type="NCBI Taxonomy" id="1215338"/>
    <lineage>
        <taxon>Eukaryota</taxon>
        <taxon>Fungi</taxon>
        <taxon>Dikarya</taxon>
        <taxon>Ascomycota</taxon>
        <taxon>Pezizomycotina</taxon>
        <taxon>Eurotiomycetes</taxon>
        <taxon>Eurotiomycetidae</taxon>
        <taxon>Onygenales</taxon>
        <taxon>Arthrodermataceae</taxon>
        <taxon>Trichophyton</taxon>
    </lineage>
</organism>
<feature type="compositionally biased region" description="Basic residues" evidence="1">
    <location>
        <begin position="66"/>
        <end position="75"/>
    </location>
</feature>
<dbReference type="HOGENOM" id="CLU_1972038_0_0_1"/>
<feature type="compositionally biased region" description="Low complexity" evidence="1">
    <location>
        <begin position="114"/>
        <end position="127"/>
    </location>
</feature>
<dbReference type="Proteomes" id="UP000024533">
    <property type="component" value="Unassembled WGS sequence"/>
</dbReference>
<gene>
    <name evidence="2" type="ORF">H109_08050</name>
</gene>
<reference evidence="2 3" key="1">
    <citation type="submission" date="2014-02" db="EMBL/GenBank/DDBJ databases">
        <title>The Genome Sequence of Trichophyton interdigitale MR816.</title>
        <authorList>
            <consortium name="The Broad Institute Genomics Platform"/>
            <person name="Cuomo C.A."/>
            <person name="White T.C."/>
            <person name="Graser Y."/>
            <person name="Martinez-Rossi N."/>
            <person name="Heitman J."/>
            <person name="Young S.K."/>
            <person name="Zeng Q."/>
            <person name="Gargeya S."/>
            <person name="Abouelleil A."/>
            <person name="Alvarado L."/>
            <person name="Chapman S.B."/>
            <person name="Gainer-Dewar J."/>
            <person name="Goldberg J."/>
            <person name="Griggs A."/>
            <person name="Gujja S."/>
            <person name="Hansen M."/>
            <person name="Howarth C."/>
            <person name="Imamovic A."/>
            <person name="Larimer J."/>
            <person name="Martinez D."/>
            <person name="Murphy C."/>
            <person name="Pearson M.D."/>
            <person name="Persinoti G."/>
            <person name="Poon T."/>
            <person name="Priest M."/>
            <person name="Roberts A.D."/>
            <person name="Saif S."/>
            <person name="Shea T.D."/>
            <person name="Sykes S.N."/>
            <person name="Wortman J."/>
            <person name="Nusbaum C."/>
            <person name="Birren B."/>
        </authorList>
    </citation>
    <scope>NUCLEOTIDE SEQUENCE [LARGE SCALE GENOMIC DNA]</scope>
    <source>
        <strain evidence="2 3">MR816</strain>
    </source>
</reference>
<evidence type="ECO:0000256" key="1">
    <source>
        <dbReference type="SAM" id="MobiDB-lite"/>
    </source>
</evidence>
<feature type="compositionally biased region" description="Basic and acidic residues" evidence="1">
    <location>
        <begin position="9"/>
        <end position="39"/>
    </location>
</feature>
<keyword evidence="3" id="KW-1185">Reference proteome</keyword>